<feature type="compositionally biased region" description="Polar residues" evidence="1">
    <location>
        <begin position="524"/>
        <end position="547"/>
    </location>
</feature>
<evidence type="ECO:0008006" key="4">
    <source>
        <dbReference type="Google" id="ProtNLM"/>
    </source>
</evidence>
<dbReference type="AlphaFoldDB" id="A0A7N4NUG8"/>
<dbReference type="Gene3D" id="6.10.250.2320">
    <property type="match status" value="1"/>
</dbReference>
<feature type="compositionally biased region" description="Pro residues" evidence="1">
    <location>
        <begin position="367"/>
        <end position="377"/>
    </location>
</feature>
<accession>A0A7N4NUG8</accession>
<dbReference type="Ensembl" id="ENSSHAT00000037081.1">
    <property type="protein sequence ID" value="ENSSHAP00000027932.1"/>
    <property type="gene ID" value="ENSSHAG00000023859.1"/>
</dbReference>
<organism evidence="2 3">
    <name type="scientific">Sarcophilus harrisii</name>
    <name type="common">Tasmanian devil</name>
    <name type="synonym">Sarcophilus laniarius</name>
    <dbReference type="NCBI Taxonomy" id="9305"/>
    <lineage>
        <taxon>Eukaryota</taxon>
        <taxon>Metazoa</taxon>
        <taxon>Chordata</taxon>
        <taxon>Craniata</taxon>
        <taxon>Vertebrata</taxon>
        <taxon>Euteleostomi</taxon>
        <taxon>Mammalia</taxon>
        <taxon>Metatheria</taxon>
        <taxon>Dasyuromorphia</taxon>
        <taxon>Dasyuridae</taxon>
        <taxon>Sarcophilus</taxon>
    </lineage>
</organism>
<reference evidence="2" key="3">
    <citation type="submission" date="2025-09" db="UniProtKB">
        <authorList>
            <consortium name="Ensembl"/>
        </authorList>
    </citation>
    <scope>IDENTIFICATION</scope>
</reference>
<dbReference type="Proteomes" id="UP000007648">
    <property type="component" value="Unassembled WGS sequence"/>
</dbReference>
<feature type="region of interest" description="Disordered" evidence="1">
    <location>
        <begin position="503"/>
        <end position="713"/>
    </location>
</feature>
<sequence length="713" mass="78729">MAGTGVRPWPRRQPRERQQLQLRWQLLSQLQANNRRFAHTMGALVAKYDRPFKEDKLVHIATLTYQSEVGLKVWGGKKVTKEIFRNIQISLEKEGYSIGNFMESTSTDVISSGVDATLVQSNDTSLWNEGFSLESRPESDLDKKKMTRVDVILEDDHPRLIMFDSFNKRKNPMILSAKESSKASLDSSSIGPQKDDELSVTPTSPLRCPHGAGGVAVCPNESLLAWRARRLSGYMGDVMWGDEERELTLSDVYAEMLCSLSKCLPSQKVGLVSTNKYISKGWFLKKRRLSVTLTMESSFFNISRKFRIVPGETRQNFLPSVEPDAAVKAADLACSQSAASPLGLRGALHKLSIRESPSRTMEVSQAGPPPCRSPPRTPTLSLPPVLTSAREWRCPPGAPARDGVWQKGGLSRSLGPPKPLQTPTNASWSRERLCQERSASDGPSLRPKPGFPREKAAKARKALPFGLEQAPCKGPDPIDSMFDMYSQDTAHWAQELLFLKKSRQKPKEPNQSKLGDSLPGFSHSAGSQEPQKAASPQSSTRNSSCGTVSPLRNVASPRSSTRNFLCGTINPLRNVASPRSSTRNSPCGTVTPLHCTASPQSSTRNSPCGTVTPLRNTASPQSSTRNSPCGTVTPLRNAASPQSSTRKLPMWDSYPTSQRSLPPEQHQELPMWDNHPAPQRSLPSEQHQELPMWDSRPIPQCSLPLEQHQELSM</sequence>
<proteinExistence type="predicted"/>
<feature type="compositionally biased region" description="Polar residues" evidence="1">
    <location>
        <begin position="597"/>
        <end position="630"/>
    </location>
</feature>
<feature type="region of interest" description="Disordered" evidence="1">
    <location>
        <begin position="177"/>
        <end position="202"/>
    </location>
</feature>
<reference evidence="2 3" key="1">
    <citation type="journal article" date="2011" name="Proc. Natl. Acad. Sci. U.S.A.">
        <title>Genetic diversity and population structure of the endangered marsupial Sarcophilus harrisii (Tasmanian devil).</title>
        <authorList>
            <person name="Miller W."/>
            <person name="Hayes V.M."/>
            <person name="Ratan A."/>
            <person name="Petersen D.C."/>
            <person name="Wittekindt N.E."/>
            <person name="Miller J."/>
            <person name="Walenz B."/>
            <person name="Knight J."/>
            <person name="Qi J."/>
            <person name="Zhao F."/>
            <person name="Wang Q."/>
            <person name="Bedoya-Reina O.C."/>
            <person name="Katiyar N."/>
            <person name="Tomsho L.P."/>
            <person name="Kasson L.M."/>
            <person name="Hardie R.A."/>
            <person name="Woodbridge P."/>
            <person name="Tindall E.A."/>
            <person name="Bertelsen M.F."/>
            <person name="Dixon D."/>
            <person name="Pyecroft S."/>
            <person name="Helgen K.M."/>
            <person name="Lesk A.M."/>
            <person name="Pringle T.H."/>
            <person name="Patterson N."/>
            <person name="Zhang Y."/>
            <person name="Kreiss A."/>
            <person name="Woods G.M."/>
            <person name="Jones M.E."/>
            <person name="Schuster S.C."/>
        </authorList>
    </citation>
    <scope>NUCLEOTIDE SEQUENCE [LARGE SCALE GENOMIC DNA]</scope>
</reference>
<feature type="compositionally biased region" description="Polar residues" evidence="1">
    <location>
        <begin position="577"/>
        <end position="588"/>
    </location>
</feature>
<feature type="compositionally biased region" description="Basic and acidic residues" evidence="1">
    <location>
        <begin position="429"/>
        <end position="439"/>
    </location>
</feature>
<feature type="region of interest" description="Disordered" evidence="1">
    <location>
        <begin position="354"/>
        <end position="474"/>
    </location>
</feature>
<gene>
    <name evidence="2" type="primary">HJURP</name>
</gene>
<evidence type="ECO:0000313" key="3">
    <source>
        <dbReference type="Proteomes" id="UP000007648"/>
    </source>
</evidence>
<protein>
    <recommendedName>
        <fullName evidence="4">Holliday junction recognition protein</fullName>
    </recommendedName>
</protein>
<evidence type="ECO:0000256" key="1">
    <source>
        <dbReference type="SAM" id="MobiDB-lite"/>
    </source>
</evidence>
<dbReference type="GeneTree" id="ENSGT01020000234503"/>
<feature type="compositionally biased region" description="Low complexity" evidence="1">
    <location>
        <begin position="378"/>
        <end position="388"/>
    </location>
</feature>
<evidence type="ECO:0000313" key="2">
    <source>
        <dbReference type="Ensembl" id="ENSSHAP00000027932.1"/>
    </source>
</evidence>
<dbReference type="InParanoid" id="A0A7N4NUG8"/>
<feature type="compositionally biased region" description="Low complexity" evidence="1">
    <location>
        <begin position="177"/>
        <end position="189"/>
    </location>
</feature>
<name>A0A7N4NUG8_SARHA</name>
<reference evidence="2" key="2">
    <citation type="submission" date="2025-08" db="UniProtKB">
        <authorList>
            <consortium name="Ensembl"/>
        </authorList>
    </citation>
    <scope>IDENTIFICATION</scope>
</reference>
<keyword evidence="3" id="KW-1185">Reference proteome</keyword>